<sequence length="234" mass="26737">MKRLSWKKQIKRRWKQWRRTVWACTIFGSACLLAGLGILFSRHMQTMLSQPLATTVMADVDTEEPSHTSPAEVHSSQVQVLQSIRASGISRKTHLLTTYVCGTETLSLGTLSSQQLESLLKQHPDWKGRLNSRGEVWLERKVEDLSELCKQHAYMGISMDGQLTLFEGPPKKEKVIRTFFQLDVGSMETALPEGVYEQLQQGIRVQDMNEYNSVISTFGDFAVERTQRVLKQQY</sequence>
<protein>
    <submittedName>
        <fullName evidence="2">Regulator</fullName>
    </submittedName>
</protein>
<dbReference type="PATRIC" id="fig|159743.3.peg.5167"/>
<dbReference type="Proteomes" id="UP000032534">
    <property type="component" value="Unassembled WGS sequence"/>
</dbReference>
<dbReference type="Pfam" id="PF08955">
    <property type="entry name" value="BofC_C"/>
    <property type="match status" value="1"/>
</dbReference>
<dbReference type="EMBL" id="JTHP01000060">
    <property type="protein sequence ID" value="KJD43347.1"/>
    <property type="molecule type" value="Genomic_DNA"/>
</dbReference>
<evidence type="ECO:0000313" key="3">
    <source>
        <dbReference type="Proteomes" id="UP000032534"/>
    </source>
</evidence>
<dbReference type="Gene3D" id="3.30.70.1740">
    <property type="entry name" value="Bypass-of-forespore C, C-terminal domain"/>
    <property type="match status" value="1"/>
</dbReference>
<organism evidence="2 3">
    <name type="scientific">Paenibacillus terrae</name>
    <dbReference type="NCBI Taxonomy" id="159743"/>
    <lineage>
        <taxon>Bacteria</taxon>
        <taxon>Bacillati</taxon>
        <taxon>Bacillota</taxon>
        <taxon>Bacilli</taxon>
        <taxon>Bacillales</taxon>
        <taxon>Paenibacillaceae</taxon>
        <taxon>Paenibacillus</taxon>
    </lineage>
</organism>
<comment type="caution">
    <text evidence="2">The sequence shown here is derived from an EMBL/GenBank/DDBJ whole genome shotgun (WGS) entry which is preliminary data.</text>
</comment>
<reference evidence="2 3" key="1">
    <citation type="submission" date="2014-11" db="EMBL/GenBank/DDBJ databases">
        <title>Draft Genome Sequences of Paenibacillus polymyxa NRRL B-30509 and Paenibacillus terrae NRRL B-30644, Strains from a Poultry Environment that Produce Tridecaptin A and Paenicidins.</title>
        <authorList>
            <person name="van Belkum M.J."/>
            <person name="Lohans C.T."/>
            <person name="Vederas J.C."/>
        </authorList>
    </citation>
    <scope>NUCLEOTIDE SEQUENCE [LARGE SCALE GENOMIC DNA]</scope>
    <source>
        <strain evidence="2 3">NRRL B-30644</strain>
    </source>
</reference>
<keyword evidence="3" id="KW-1185">Reference proteome</keyword>
<proteinExistence type="predicted"/>
<dbReference type="InterPro" id="IPR015050">
    <property type="entry name" value="BofC_C"/>
</dbReference>
<dbReference type="InterPro" id="IPR038117">
    <property type="entry name" value="BofC_C_sf"/>
</dbReference>
<name>A0A0D7X025_9BACL</name>
<accession>A0A0D7X025</accession>
<gene>
    <name evidence="2" type="ORF">QD47_23220</name>
</gene>
<feature type="domain" description="Bypass of forespore C C-terminal" evidence="1">
    <location>
        <begin position="143"/>
        <end position="218"/>
    </location>
</feature>
<dbReference type="PROSITE" id="PS51257">
    <property type="entry name" value="PROKAR_LIPOPROTEIN"/>
    <property type="match status" value="1"/>
</dbReference>
<evidence type="ECO:0000259" key="1">
    <source>
        <dbReference type="Pfam" id="PF08955"/>
    </source>
</evidence>
<evidence type="ECO:0000313" key="2">
    <source>
        <dbReference type="EMBL" id="KJD43347.1"/>
    </source>
</evidence>
<dbReference type="OrthoDB" id="2678751at2"/>
<dbReference type="AlphaFoldDB" id="A0A0D7X025"/>
<dbReference type="RefSeq" id="WP_044648357.1">
    <property type="nucleotide sequence ID" value="NZ_JTHP01000060.1"/>
</dbReference>